<dbReference type="GO" id="GO:0003950">
    <property type="term" value="F:NAD+ poly-ADP-ribosyltransferase activity"/>
    <property type="evidence" value="ECO:0007669"/>
    <property type="project" value="UniProtKB-UniRule"/>
</dbReference>
<dbReference type="EC" id="2.4.2.-" evidence="7"/>
<feature type="compositionally biased region" description="Acidic residues" evidence="8">
    <location>
        <begin position="488"/>
        <end position="499"/>
    </location>
</feature>
<evidence type="ECO:0000256" key="8">
    <source>
        <dbReference type="SAM" id="MobiDB-lite"/>
    </source>
</evidence>
<dbReference type="SUPFAM" id="SSF117839">
    <property type="entry name" value="WWE domain"/>
    <property type="match status" value="1"/>
</dbReference>
<dbReference type="CTD" id="84875"/>
<keyword evidence="4 7" id="KW-0520">NAD</keyword>
<dbReference type="GO" id="GO:0010629">
    <property type="term" value="P:negative regulation of gene expression"/>
    <property type="evidence" value="ECO:0007669"/>
    <property type="project" value="TreeGrafter"/>
</dbReference>
<evidence type="ECO:0000259" key="10">
    <source>
        <dbReference type="PROSITE" id="PS51059"/>
    </source>
</evidence>
<dbReference type="CDD" id="cd01439">
    <property type="entry name" value="TCCD_inducible_PARP_like"/>
    <property type="match status" value="1"/>
</dbReference>
<dbReference type="CDD" id="cd12547">
    <property type="entry name" value="RRM1_2_PAR10"/>
    <property type="match status" value="2"/>
</dbReference>
<evidence type="ECO:0000256" key="1">
    <source>
        <dbReference type="ARBA" id="ARBA00004123"/>
    </source>
</evidence>
<dbReference type="SUPFAM" id="SSF56399">
    <property type="entry name" value="ADP-ribosylation"/>
    <property type="match status" value="1"/>
</dbReference>
<feature type="compositionally biased region" description="Basic and acidic residues" evidence="8">
    <location>
        <begin position="242"/>
        <end position="251"/>
    </location>
</feature>
<evidence type="ECO:0000313" key="12">
    <source>
        <dbReference type="RefSeq" id="XP_017694034.1"/>
    </source>
</evidence>
<dbReference type="RefSeq" id="XP_017694034.1">
    <property type="nucleotide sequence ID" value="XM_017838545.1"/>
</dbReference>
<dbReference type="Pfam" id="PF23085">
    <property type="entry name" value="RRM_PARP14_3"/>
    <property type="match status" value="2"/>
</dbReference>
<dbReference type="InterPro" id="IPR003903">
    <property type="entry name" value="UIM_dom"/>
</dbReference>
<keyword evidence="2 7" id="KW-0328">Glycosyltransferase</keyword>
<dbReference type="InterPro" id="IPR037197">
    <property type="entry name" value="WWE_dom_sf"/>
</dbReference>
<dbReference type="InterPro" id="IPR012317">
    <property type="entry name" value="Poly(ADP-ribose)pol_cat_dom"/>
</dbReference>
<reference evidence="12" key="1">
    <citation type="submission" date="2025-08" db="UniProtKB">
        <authorList>
            <consortium name="RefSeq"/>
        </authorList>
    </citation>
    <scope>IDENTIFICATION</scope>
</reference>
<gene>
    <name evidence="12" type="primary">PARP10</name>
</gene>
<keyword evidence="11" id="KW-1185">Reference proteome</keyword>
<evidence type="ECO:0000256" key="6">
    <source>
        <dbReference type="ARBA" id="ARBA00024347"/>
    </source>
</evidence>
<dbReference type="PROSITE" id="PS51059">
    <property type="entry name" value="PARP_CATALYTIC"/>
    <property type="match status" value="1"/>
</dbReference>
<organism evidence="11 12">
    <name type="scientific">Lepidothrix coronata</name>
    <name type="common">blue-crowned manakin</name>
    <dbReference type="NCBI Taxonomy" id="321398"/>
    <lineage>
        <taxon>Eukaryota</taxon>
        <taxon>Metazoa</taxon>
        <taxon>Chordata</taxon>
        <taxon>Craniata</taxon>
        <taxon>Vertebrata</taxon>
        <taxon>Euteleostomi</taxon>
        <taxon>Archelosauria</taxon>
        <taxon>Archosauria</taxon>
        <taxon>Dinosauria</taxon>
        <taxon>Saurischia</taxon>
        <taxon>Theropoda</taxon>
        <taxon>Coelurosauria</taxon>
        <taxon>Aves</taxon>
        <taxon>Neognathae</taxon>
        <taxon>Neoaves</taxon>
        <taxon>Telluraves</taxon>
        <taxon>Australaves</taxon>
        <taxon>Passeriformes</taxon>
        <taxon>Pipridae</taxon>
        <taxon>Lepidothrix</taxon>
    </lineage>
</organism>
<name>A0A6J0J785_9PASS</name>
<dbReference type="OrthoDB" id="6133115at2759"/>
<dbReference type="InterPro" id="IPR012677">
    <property type="entry name" value="Nucleotide-bd_a/b_plait_sf"/>
</dbReference>
<dbReference type="InterPro" id="IPR004170">
    <property type="entry name" value="WWE_dom"/>
</dbReference>
<protein>
    <recommendedName>
        <fullName evidence="7">Poly [ADP-ribose] polymerase</fullName>
        <shortName evidence="7">PARP</shortName>
        <ecNumber evidence="7">2.4.2.-</ecNumber>
    </recommendedName>
</protein>
<evidence type="ECO:0000256" key="7">
    <source>
        <dbReference type="RuleBase" id="RU362114"/>
    </source>
</evidence>
<keyword evidence="5" id="KW-0539">Nucleus</keyword>
<dbReference type="Proteomes" id="UP000504624">
    <property type="component" value="Unplaced"/>
</dbReference>
<feature type="region of interest" description="Disordered" evidence="8">
    <location>
        <begin position="235"/>
        <end position="321"/>
    </location>
</feature>
<dbReference type="GO" id="GO:0070212">
    <property type="term" value="P:protein poly-ADP-ribosylation"/>
    <property type="evidence" value="ECO:0007669"/>
    <property type="project" value="TreeGrafter"/>
</dbReference>
<dbReference type="Gene3D" id="3.90.228.10">
    <property type="match status" value="1"/>
</dbReference>
<feature type="domain" description="PARP catalytic" evidence="10">
    <location>
        <begin position="811"/>
        <end position="1017"/>
    </location>
</feature>
<evidence type="ECO:0000256" key="3">
    <source>
        <dbReference type="ARBA" id="ARBA00022679"/>
    </source>
</evidence>
<dbReference type="Gene3D" id="3.30.70.330">
    <property type="match status" value="2"/>
</dbReference>
<dbReference type="AlphaFoldDB" id="A0A6J0J785"/>
<evidence type="ECO:0000256" key="4">
    <source>
        <dbReference type="ARBA" id="ARBA00023027"/>
    </source>
</evidence>
<evidence type="ECO:0000256" key="2">
    <source>
        <dbReference type="ARBA" id="ARBA00022676"/>
    </source>
</evidence>
<dbReference type="SUPFAM" id="SSF54928">
    <property type="entry name" value="RNA-binding domain, RBD"/>
    <property type="match status" value="1"/>
</dbReference>
<evidence type="ECO:0000259" key="9">
    <source>
        <dbReference type="PROSITE" id="PS50918"/>
    </source>
</evidence>
<dbReference type="Pfam" id="PF00644">
    <property type="entry name" value="PARP"/>
    <property type="match status" value="1"/>
</dbReference>
<comment type="similarity">
    <text evidence="6">Belongs to the ARTD/PARP family.</text>
</comment>
<dbReference type="GeneID" id="108509214"/>
<dbReference type="PANTHER" id="PTHR14453">
    <property type="entry name" value="PARP/ZINC FINGER CCCH TYPE DOMAIN CONTAINING PROTEIN"/>
    <property type="match status" value="1"/>
</dbReference>
<evidence type="ECO:0000313" key="11">
    <source>
        <dbReference type="Proteomes" id="UP000504624"/>
    </source>
</evidence>
<dbReference type="GO" id="GO:0003714">
    <property type="term" value="F:transcription corepressor activity"/>
    <property type="evidence" value="ECO:0007669"/>
    <property type="project" value="TreeGrafter"/>
</dbReference>
<comment type="subcellular location">
    <subcellularLocation>
        <location evidence="1">Nucleus</location>
    </subcellularLocation>
</comment>
<dbReference type="Gene3D" id="3.30.720.50">
    <property type="match status" value="1"/>
</dbReference>
<dbReference type="Pfam" id="PF02825">
    <property type="entry name" value="WWE"/>
    <property type="match status" value="1"/>
</dbReference>
<proteinExistence type="inferred from homology"/>
<feature type="region of interest" description="Disordered" evidence="8">
    <location>
        <begin position="471"/>
        <end position="502"/>
    </location>
</feature>
<dbReference type="GO" id="GO:0005737">
    <property type="term" value="C:cytoplasm"/>
    <property type="evidence" value="ECO:0007669"/>
    <property type="project" value="TreeGrafter"/>
</dbReference>
<dbReference type="InterPro" id="IPR052056">
    <property type="entry name" value="Mono-ARTD/PARP"/>
</dbReference>
<dbReference type="GO" id="GO:0003676">
    <property type="term" value="F:nucleic acid binding"/>
    <property type="evidence" value="ECO:0007669"/>
    <property type="project" value="InterPro"/>
</dbReference>
<sequence>MARGVLEVRGVPPDTPEELLVLYFESQRRSGGGPVQSCQRLGPLFFLTFEDPQDAQNVLTRGSHQLGGAKLGVCLAPPWDPTRLLLRGLDPWTPPELLDLLLETLLDVSPGTVRLCRGPAPDWRLLHLRDPLTPPELASAEQRAQSRGLALLRVPQTPAVLVRAAGPALSRDLLELYFENRRSGGGSVQDVQLLPGGHRAIVTFQELAAAERVLQRPHRLQDAVLELTPHYPFLEPLEEDRDPPLDVDPHSLDTAPPLDTAPLLDTDSLPDTDPAPDTAPAVPELAAPAEPRASHPVPVQPSAAFPSRDKDTEGLEAVTNQGQCPERVSVVAPESVVAPVPALLAQDEVLVPAEPGALQYLQRHYQDLLGSIPEVSLLPLEGGDIAGFRVSGELGRCQAAADFLQSLLGSVASHPVTLHFPGVARFLRDLDGQSLLQQLENRFQCVIHLDGVPWRPPDMQQELEELLPLSRHWDPQPSAPHPWHQDLPEGDDDAADGDSDGFHSSIEEIRELLAALRPGEAGDHGDPKVWPDAILGSEWDPDAKFPDTTDGKGAGEPLLGTGVEEEAEMALAIQYSMENMRREDEELARATALSLRSYCREREQVEEDAGLLAALEASLEEALVAADTAQVTVFCSFERDVSEVPQELERALAGRLRAQEVESERLRALPAAGHHALALLQRRHAVHLSLRGGTATLHGFAEYVAPAARDLATLLRRRPLPELSATAVTAASTAAAHWVRWDPSGTVVPYAPEAAALLEQAWLRRERRLDLVLDGRPFTVDLERMEEYDIGSARAVPVCRSQPPTESARCLLAGLEVPGLEEEVRLMPLAEDSEEFTDTVHHFYGTLEELHSRISIVQVQKLIHPLLYKQYQLKKGSVERACAAGTAVERVLFHGTTKASSHEICLHGFNRSFCGKNATLYGRGVYFAARAAISARDQYSPPSADGTKFIFVAKVLTGMFAAGRQGLRAPPLREGAEGPQRYHSVVDNPQQPDIFVIFNDTQAYPQYLITCRRRHPP</sequence>
<dbReference type="GO" id="GO:1990404">
    <property type="term" value="F:NAD+-protein mono-ADP-ribosyltransferase activity"/>
    <property type="evidence" value="ECO:0007669"/>
    <property type="project" value="TreeGrafter"/>
</dbReference>
<dbReference type="GO" id="GO:0005634">
    <property type="term" value="C:nucleus"/>
    <property type="evidence" value="ECO:0007669"/>
    <property type="project" value="UniProtKB-SubCell"/>
</dbReference>
<dbReference type="FunFam" id="3.90.228.10:FF:000008">
    <property type="entry name" value="Poly [ADP-ribose] polymerase"/>
    <property type="match status" value="1"/>
</dbReference>
<dbReference type="InterPro" id="IPR035979">
    <property type="entry name" value="RBD_domain_sf"/>
</dbReference>
<dbReference type="PROSITE" id="PS50918">
    <property type="entry name" value="WWE"/>
    <property type="match status" value="1"/>
</dbReference>
<keyword evidence="3 7" id="KW-0808">Transferase</keyword>
<accession>A0A6J0J785</accession>
<dbReference type="InterPro" id="IPR034464">
    <property type="entry name" value="PAR10_RRM1_2"/>
</dbReference>
<dbReference type="PROSITE" id="PS50330">
    <property type="entry name" value="UIM"/>
    <property type="match status" value="1"/>
</dbReference>
<feature type="domain" description="WWE" evidence="9">
    <location>
        <begin position="724"/>
        <end position="800"/>
    </location>
</feature>
<feature type="compositionally biased region" description="Low complexity" evidence="8">
    <location>
        <begin position="252"/>
        <end position="291"/>
    </location>
</feature>
<dbReference type="PANTHER" id="PTHR14453:SF94">
    <property type="entry name" value="PROTEIN MONO-ADP-RIBOSYLTRANSFERASE PARP10"/>
    <property type="match status" value="1"/>
</dbReference>
<evidence type="ECO:0000256" key="5">
    <source>
        <dbReference type="ARBA" id="ARBA00023242"/>
    </source>
</evidence>